<dbReference type="InterPro" id="IPR013325">
    <property type="entry name" value="RNA_pol_sigma_r2"/>
</dbReference>
<dbReference type="AlphaFoldDB" id="A0A385SUS7"/>
<reference evidence="9" key="1">
    <citation type="submission" date="2018-09" db="EMBL/GenBank/DDBJ databases">
        <title>Chryseolinea sp. KIS68-18 isolated from soil.</title>
        <authorList>
            <person name="Weon H.-Y."/>
            <person name="Kwon S.-W."/>
            <person name="Lee S.A."/>
        </authorList>
    </citation>
    <scope>NUCLEOTIDE SEQUENCE [LARGE SCALE GENOMIC DNA]</scope>
    <source>
        <strain evidence="9">KIS68-18</strain>
    </source>
</reference>
<dbReference type="SUPFAM" id="SSF88946">
    <property type="entry name" value="Sigma2 domain of RNA polymerase sigma factors"/>
    <property type="match status" value="1"/>
</dbReference>
<dbReference type="InterPro" id="IPR036388">
    <property type="entry name" value="WH-like_DNA-bd_sf"/>
</dbReference>
<accession>A0A385SUS7</accession>
<evidence type="ECO:0000256" key="1">
    <source>
        <dbReference type="ARBA" id="ARBA00010641"/>
    </source>
</evidence>
<keyword evidence="2" id="KW-0805">Transcription regulation</keyword>
<organism evidence="8 9">
    <name type="scientific">Chryseolinea soli</name>
    <dbReference type="NCBI Taxonomy" id="2321403"/>
    <lineage>
        <taxon>Bacteria</taxon>
        <taxon>Pseudomonadati</taxon>
        <taxon>Bacteroidota</taxon>
        <taxon>Cytophagia</taxon>
        <taxon>Cytophagales</taxon>
        <taxon>Fulvivirgaceae</taxon>
        <taxon>Chryseolinea</taxon>
    </lineage>
</organism>
<dbReference type="KEGG" id="chk:D4L85_23985"/>
<dbReference type="InterPro" id="IPR014284">
    <property type="entry name" value="RNA_pol_sigma-70_dom"/>
</dbReference>
<sequence>MHSEEFKNNVLPLKGALYRFAKSLLANAQDAEDCVQEIFLKLWTKRASLGAVVNLKAYALQMTRNQCLDKLKSAKRDMLDAELVTIAADVNLHGQLEAREAVAYLEHLVKKLPELQRAVIHLRSIEGLEINEIAEVTGMRVDHVRVTLSRARITLRQQYEKHRGHE</sequence>
<keyword evidence="4" id="KW-0238">DNA-binding</keyword>
<feature type="domain" description="RNA polymerase sigma-70 region 2" evidence="6">
    <location>
        <begin position="14"/>
        <end position="76"/>
    </location>
</feature>
<dbReference type="NCBIfam" id="TIGR02937">
    <property type="entry name" value="sigma70-ECF"/>
    <property type="match status" value="1"/>
</dbReference>
<evidence type="ECO:0000259" key="6">
    <source>
        <dbReference type="Pfam" id="PF04542"/>
    </source>
</evidence>
<dbReference type="GO" id="GO:0016987">
    <property type="term" value="F:sigma factor activity"/>
    <property type="evidence" value="ECO:0007669"/>
    <property type="project" value="UniProtKB-KW"/>
</dbReference>
<evidence type="ECO:0000256" key="4">
    <source>
        <dbReference type="ARBA" id="ARBA00023125"/>
    </source>
</evidence>
<keyword evidence="9" id="KW-1185">Reference proteome</keyword>
<evidence type="ECO:0000313" key="9">
    <source>
        <dbReference type="Proteomes" id="UP000266183"/>
    </source>
</evidence>
<dbReference type="InterPro" id="IPR007627">
    <property type="entry name" value="RNA_pol_sigma70_r2"/>
</dbReference>
<feature type="domain" description="RNA polymerase sigma factor 70 region 4 type 2" evidence="7">
    <location>
        <begin position="104"/>
        <end position="154"/>
    </location>
</feature>
<dbReference type="GO" id="GO:0006352">
    <property type="term" value="P:DNA-templated transcription initiation"/>
    <property type="evidence" value="ECO:0007669"/>
    <property type="project" value="InterPro"/>
</dbReference>
<dbReference type="Gene3D" id="1.10.10.10">
    <property type="entry name" value="Winged helix-like DNA-binding domain superfamily/Winged helix DNA-binding domain"/>
    <property type="match status" value="1"/>
</dbReference>
<dbReference type="Pfam" id="PF04542">
    <property type="entry name" value="Sigma70_r2"/>
    <property type="match status" value="1"/>
</dbReference>
<evidence type="ECO:0000256" key="2">
    <source>
        <dbReference type="ARBA" id="ARBA00023015"/>
    </source>
</evidence>
<comment type="similarity">
    <text evidence="1">Belongs to the sigma-70 factor family. ECF subfamily.</text>
</comment>
<dbReference type="InterPro" id="IPR013249">
    <property type="entry name" value="RNA_pol_sigma70_r4_t2"/>
</dbReference>
<proteinExistence type="inferred from homology"/>
<dbReference type="Gene3D" id="1.10.1740.10">
    <property type="match status" value="1"/>
</dbReference>
<dbReference type="Pfam" id="PF08281">
    <property type="entry name" value="Sigma70_r4_2"/>
    <property type="match status" value="1"/>
</dbReference>
<protein>
    <submittedName>
        <fullName evidence="8">RNA polymerase sigma factor</fullName>
    </submittedName>
</protein>
<dbReference type="PANTHER" id="PTHR43133">
    <property type="entry name" value="RNA POLYMERASE ECF-TYPE SIGMA FACTO"/>
    <property type="match status" value="1"/>
</dbReference>
<evidence type="ECO:0000313" key="8">
    <source>
        <dbReference type="EMBL" id="AYB33460.1"/>
    </source>
</evidence>
<dbReference type="CDD" id="cd06171">
    <property type="entry name" value="Sigma70_r4"/>
    <property type="match status" value="1"/>
</dbReference>
<dbReference type="GO" id="GO:0003677">
    <property type="term" value="F:DNA binding"/>
    <property type="evidence" value="ECO:0007669"/>
    <property type="project" value="UniProtKB-KW"/>
</dbReference>
<name>A0A385SUS7_9BACT</name>
<dbReference type="InterPro" id="IPR013324">
    <property type="entry name" value="RNA_pol_sigma_r3/r4-like"/>
</dbReference>
<gene>
    <name evidence="8" type="ORF">D4L85_23985</name>
</gene>
<dbReference type="EMBL" id="CP032382">
    <property type="protein sequence ID" value="AYB33460.1"/>
    <property type="molecule type" value="Genomic_DNA"/>
</dbReference>
<evidence type="ECO:0000256" key="5">
    <source>
        <dbReference type="ARBA" id="ARBA00023163"/>
    </source>
</evidence>
<dbReference type="SUPFAM" id="SSF88659">
    <property type="entry name" value="Sigma3 and sigma4 domains of RNA polymerase sigma factors"/>
    <property type="match status" value="1"/>
</dbReference>
<evidence type="ECO:0000259" key="7">
    <source>
        <dbReference type="Pfam" id="PF08281"/>
    </source>
</evidence>
<dbReference type="InterPro" id="IPR039425">
    <property type="entry name" value="RNA_pol_sigma-70-like"/>
</dbReference>
<dbReference type="PANTHER" id="PTHR43133:SF8">
    <property type="entry name" value="RNA POLYMERASE SIGMA FACTOR HI_1459-RELATED"/>
    <property type="match status" value="1"/>
</dbReference>
<dbReference type="RefSeq" id="WP_119756696.1">
    <property type="nucleotide sequence ID" value="NZ_CP032382.1"/>
</dbReference>
<dbReference type="Proteomes" id="UP000266183">
    <property type="component" value="Chromosome"/>
</dbReference>
<evidence type="ECO:0000256" key="3">
    <source>
        <dbReference type="ARBA" id="ARBA00023082"/>
    </source>
</evidence>
<keyword evidence="3" id="KW-0731">Sigma factor</keyword>
<keyword evidence="5" id="KW-0804">Transcription</keyword>
<dbReference type="OrthoDB" id="795989at2"/>